<keyword evidence="2" id="KW-0489">Methyltransferase</keyword>
<dbReference type="InterPro" id="IPR029063">
    <property type="entry name" value="SAM-dependent_MTases_sf"/>
</dbReference>
<feature type="domain" description="Methyltransferase" evidence="1">
    <location>
        <begin position="170"/>
        <end position="306"/>
    </location>
</feature>
<dbReference type="CDD" id="cd02440">
    <property type="entry name" value="AdoMet_MTases"/>
    <property type="match status" value="1"/>
</dbReference>
<dbReference type="Proteomes" id="UP001652395">
    <property type="component" value="Unassembled WGS sequence"/>
</dbReference>
<keyword evidence="2" id="KW-0808">Transferase</keyword>
<keyword evidence="3" id="KW-1185">Reference proteome</keyword>
<name>A0ABT2UZB5_9FIRM</name>
<dbReference type="InterPro" id="IPR025714">
    <property type="entry name" value="Methyltranfer_dom"/>
</dbReference>
<evidence type="ECO:0000259" key="1">
    <source>
        <dbReference type="Pfam" id="PF13679"/>
    </source>
</evidence>
<sequence length="400" mass="45631">MIELEKKEKEMIQALFTDFLREQPLSVVLSGQAGKDDFIRMRLRPVLSAGQVAFQAEEFRGKQAFHKNMDASQACAYLTELMGTAFKQAQAETEGWTASVLVSKKGKISIKRKPKAEIRKPADVLNDAWKSGLAHNRKKNYILEEGKAVPFLVDLGVMTKDGKIVNSRYDKFRQINRFLEFIEDILPKLDRSRESVILDFGCGKSYLTFAMYYYLKELKGYPVRIIGLDLKKDVIEKCNGLAVKYGYEKLAFYTGDIASYEGVDQVDMVVTLHACDTATDFALEKAVRWGAKVILSVPCCQHELNGQMENELLEPVLQYGIIRERMAALFTDALRARILECCGYRVQILEFIDMEHTPKNLLIRAVKQGGPRKDREELQAVLDFLHAEPTLYRLLMEQDD</sequence>
<protein>
    <submittedName>
        <fullName evidence="2">SAM-dependent methyltransferase</fullName>
    </submittedName>
</protein>
<dbReference type="EMBL" id="JAOQJF010000014">
    <property type="protein sequence ID" value="MCU6799967.1"/>
    <property type="molecule type" value="Genomic_DNA"/>
</dbReference>
<dbReference type="PANTHER" id="PTHR13369">
    <property type="match status" value="1"/>
</dbReference>
<gene>
    <name evidence="2" type="ORF">OCV69_08480</name>
</gene>
<dbReference type="Gene3D" id="3.40.50.150">
    <property type="entry name" value="Vaccinia Virus protein VP39"/>
    <property type="match status" value="1"/>
</dbReference>
<dbReference type="Pfam" id="PF13679">
    <property type="entry name" value="Methyltransf_32"/>
    <property type="match status" value="1"/>
</dbReference>
<dbReference type="RefSeq" id="WP_252207485.1">
    <property type="nucleotide sequence ID" value="NZ_JAOQJF010000014.1"/>
</dbReference>
<dbReference type="PANTHER" id="PTHR13369:SF3">
    <property type="entry name" value="METHYLTRANSFERASE DOMAIN-CONTAINING PROTEIN"/>
    <property type="match status" value="1"/>
</dbReference>
<comment type="caution">
    <text evidence="2">The sequence shown here is derived from an EMBL/GenBank/DDBJ whole genome shotgun (WGS) entry which is preliminary data.</text>
</comment>
<dbReference type="GO" id="GO:0032259">
    <property type="term" value="P:methylation"/>
    <property type="evidence" value="ECO:0007669"/>
    <property type="project" value="UniProtKB-KW"/>
</dbReference>
<dbReference type="SUPFAM" id="SSF53335">
    <property type="entry name" value="S-adenosyl-L-methionine-dependent methyltransferases"/>
    <property type="match status" value="1"/>
</dbReference>
<reference evidence="2 3" key="1">
    <citation type="journal article" date="2021" name="ISME Commun">
        <title>Automated analysis of genomic sequences facilitates high-throughput and comprehensive description of bacteria.</title>
        <authorList>
            <person name="Hitch T.C.A."/>
        </authorList>
    </citation>
    <scope>NUCLEOTIDE SEQUENCE [LARGE SCALE GENOMIC DNA]</scope>
    <source>
        <strain evidence="3">f_CCE</strain>
    </source>
</reference>
<accession>A0ABT2UZB5</accession>
<organism evidence="2 3">
    <name type="scientific">Alitiscatomonas aceti</name>
    <dbReference type="NCBI Taxonomy" id="2981724"/>
    <lineage>
        <taxon>Bacteria</taxon>
        <taxon>Bacillati</taxon>
        <taxon>Bacillota</taxon>
        <taxon>Clostridia</taxon>
        <taxon>Lachnospirales</taxon>
        <taxon>Lachnospiraceae</taxon>
        <taxon>Alitiscatomonas</taxon>
    </lineage>
</organism>
<proteinExistence type="predicted"/>
<evidence type="ECO:0000313" key="3">
    <source>
        <dbReference type="Proteomes" id="UP001652395"/>
    </source>
</evidence>
<evidence type="ECO:0000313" key="2">
    <source>
        <dbReference type="EMBL" id="MCU6799967.1"/>
    </source>
</evidence>
<dbReference type="GO" id="GO:0008168">
    <property type="term" value="F:methyltransferase activity"/>
    <property type="evidence" value="ECO:0007669"/>
    <property type="project" value="UniProtKB-KW"/>
</dbReference>